<evidence type="ECO:0000313" key="3">
    <source>
        <dbReference type="Proteomes" id="UP000478052"/>
    </source>
</evidence>
<accession>A0A6G0ZLL2</accession>
<sequence>MTVDSFETIMRTNYATLAPRQERSSVDAATRRPRKTFNNNMNAVLVSAFCVMLFFCLLSNAGAASLRKERAIASIVTESTTSPTKECHQNTPCGWAIYVPFTRRIDYFMKNTCICNPNLACLKTDDDLSVNAYVYRCKTRPVTTTEIIPTTI</sequence>
<comment type="caution">
    <text evidence="2">The sequence shown here is derived from an EMBL/GenBank/DDBJ whole genome shotgun (WGS) entry which is preliminary data.</text>
</comment>
<evidence type="ECO:0000313" key="2">
    <source>
        <dbReference type="EMBL" id="KAF0771976.1"/>
    </source>
</evidence>
<protein>
    <submittedName>
        <fullName evidence="2">Uncharacterized protein</fullName>
    </submittedName>
</protein>
<organism evidence="2 3">
    <name type="scientific">Aphis craccivora</name>
    <name type="common">Cowpea aphid</name>
    <dbReference type="NCBI Taxonomy" id="307492"/>
    <lineage>
        <taxon>Eukaryota</taxon>
        <taxon>Metazoa</taxon>
        <taxon>Ecdysozoa</taxon>
        <taxon>Arthropoda</taxon>
        <taxon>Hexapoda</taxon>
        <taxon>Insecta</taxon>
        <taxon>Pterygota</taxon>
        <taxon>Neoptera</taxon>
        <taxon>Paraneoptera</taxon>
        <taxon>Hemiptera</taxon>
        <taxon>Sternorrhyncha</taxon>
        <taxon>Aphidomorpha</taxon>
        <taxon>Aphidoidea</taxon>
        <taxon>Aphididae</taxon>
        <taxon>Aphidini</taxon>
        <taxon>Aphis</taxon>
        <taxon>Aphis</taxon>
    </lineage>
</organism>
<dbReference type="AlphaFoldDB" id="A0A6G0ZLL2"/>
<dbReference type="Proteomes" id="UP000478052">
    <property type="component" value="Unassembled WGS sequence"/>
</dbReference>
<dbReference type="EMBL" id="VUJU01000227">
    <property type="protein sequence ID" value="KAF0771976.1"/>
    <property type="molecule type" value="Genomic_DNA"/>
</dbReference>
<evidence type="ECO:0000256" key="1">
    <source>
        <dbReference type="SAM" id="Phobius"/>
    </source>
</evidence>
<gene>
    <name evidence="2" type="ORF">FWK35_00001540</name>
</gene>
<keyword evidence="1" id="KW-1133">Transmembrane helix</keyword>
<keyword evidence="1" id="KW-0812">Transmembrane</keyword>
<keyword evidence="3" id="KW-1185">Reference proteome</keyword>
<keyword evidence="1" id="KW-0472">Membrane</keyword>
<feature type="transmembrane region" description="Helical" evidence="1">
    <location>
        <begin position="43"/>
        <end position="63"/>
    </location>
</feature>
<dbReference type="OrthoDB" id="6340809at2759"/>
<proteinExistence type="predicted"/>
<reference evidence="2 3" key="1">
    <citation type="submission" date="2019-08" db="EMBL/GenBank/DDBJ databases">
        <title>Whole genome of Aphis craccivora.</title>
        <authorList>
            <person name="Voronova N.V."/>
            <person name="Shulinski R.S."/>
            <person name="Bandarenka Y.V."/>
            <person name="Zhorov D.G."/>
            <person name="Warner D."/>
        </authorList>
    </citation>
    <scope>NUCLEOTIDE SEQUENCE [LARGE SCALE GENOMIC DNA]</scope>
    <source>
        <strain evidence="2">180601</strain>
        <tissue evidence="2">Whole Body</tissue>
    </source>
</reference>
<name>A0A6G0ZLL2_APHCR</name>